<accession>A0AAD7H858</accession>
<feature type="compositionally biased region" description="Acidic residues" evidence="1">
    <location>
        <begin position="512"/>
        <end position="527"/>
    </location>
</feature>
<name>A0AAD7H858_9AGAR</name>
<sequence>MKEDVTARAWGMFDETGIFPALCRHGFVLVVVDMVRSGELTKYGFAVTAHLLRVLGEHGNGYDIGCEYAKRCRAHPVLSKLVTENNFKSLVGSFHGHGHNRRCQTCNLTTYVKGVGLESLEGCEAYFSKSNALAATTRHASRFHRQQAIVNYMQHTDKFDTAGPLQQILTGLGNQGNIWVESRDVFESWLEQEKAYLCTLSKEPLEETMEMEYYQKLVNLQAASERVVDICGVALPFMPGGEEVSYAEAAKATRRIETQRRHAQELRDKALAAVHDLELCMSIEERWIEGGEKWEAAATMVHRRRYQRALDHLEGLVVARMFELAKCHMSGTGYKLRKHIAKALQARSKAIKAAIIRYNDAAEAMEPPMPTLDWEEVVECAFLADFDLLREGRDDIRQEPWALPAGRAAMDQHFKLLRADEEIQRLNVEIRRFVTYIVDEEEFLAREEGRLRTEGSEGIAHQRLVKLSRLPGFTGSIVPGVSVSRERHTLVSRDVDTVIPAPAMRPVGDEPLPFDEEEGEDDDEEEGVDAMTALIQIVHISADDGVLNRDN</sequence>
<keyword evidence="3" id="KW-1185">Reference proteome</keyword>
<evidence type="ECO:0008006" key="4">
    <source>
        <dbReference type="Google" id="ProtNLM"/>
    </source>
</evidence>
<evidence type="ECO:0000313" key="3">
    <source>
        <dbReference type="Proteomes" id="UP001215280"/>
    </source>
</evidence>
<dbReference type="Pfam" id="PF18758">
    <property type="entry name" value="KDZ"/>
    <property type="match status" value="1"/>
</dbReference>
<evidence type="ECO:0000256" key="1">
    <source>
        <dbReference type="SAM" id="MobiDB-lite"/>
    </source>
</evidence>
<organism evidence="2 3">
    <name type="scientific">Mycena maculata</name>
    <dbReference type="NCBI Taxonomy" id="230809"/>
    <lineage>
        <taxon>Eukaryota</taxon>
        <taxon>Fungi</taxon>
        <taxon>Dikarya</taxon>
        <taxon>Basidiomycota</taxon>
        <taxon>Agaricomycotina</taxon>
        <taxon>Agaricomycetes</taxon>
        <taxon>Agaricomycetidae</taxon>
        <taxon>Agaricales</taxon>
        <taxon>Marasmiineae</taxon>
        <taxon>Mycenaceae</taxon>
        <taxon>Mycena</taxon>
    </lineage>
</organism>
<dbReference type="Proteomes" id="UP001215280">
    <property type="component" value="Unassembled WGS sequence"/>
</dbReference>
<evidence type="ECO:0000313" key="2">
    <source>
        <dbReference type="EMBL" id="KAJ7713889.1"/>
    </source>
</evidence>
<dbReference type="EMBL" id="JARJLG010000382">
    <property type="protein sequence ID" value="KAJ7713889.1"/>
    <property type="molecule type" value="Genomic_DNA"/>
</dbReference>
<dbReference type="PANTHER" id="PTHR33096">
    <property type="entry name" value="CXC2 DOMAIN-CONTAINING PROTEIN"/>
    <property type="match status" value="1"/>
</dbReference>
<feature type="region of interest" description="Disordered" evidence="1">
    <location>
        <begin position="501"/>
        <end position="527"/>
    </location>
</feature>
<gene>
    <name evidence="2" type="ORF">DFH07DRAFT_785861</name>
</gene>
<comment type="caution">
    <text evidence="2">The sequence shown here is derived from an EMBL/GenBank/DDBJ whole genome shotgun (WGS) entry which is preliminary data.</text>
</comment>
<reference evidence="2" key="1">
    <citation type="submission" date="2023-03" db="EMBL/GenBank/DDBJ databases">
        <title>Massive genome expansion in bonnet fungi (Mycena s.s.) driven by repeated elements and novel gene families across ecological guilds.</title>
        <authorList>
            <consortium name="Lawrence Berkeley National Laboratory"/>
            <person name="Harder C.B."/>
            <person name="Miyauchi S."/>
            <person name="Viragh M."/>
            <person name="Kuo A."/>
            <person name="Thoen E."/>
            <person name="Andreopoulos B."/>
            <person name="Lu D."/>
            <person name="Skrede I."/>
            <person name="Drula E."/>
            <person name="Henrissat B."/>
            <person name="Morin E."/>
            <person name="Kohler A."/>
            <person name="Barry K."/>
            <person name="LaButti K."/>
            <person name="Morin E."/>
            <person name="Salamov A."/>
            <person name="Lipzen A."/>
            <person name="Mereny Z."/>
            <person name="Hegedus B."/>
            <person name="Baldrian P."/>
            <person name="Stursova M."/>
            <person name="Weitz H."/>
            <person name="Taylor A."/>
            <person name="Grigoriev I.V."/>
            <person name="Nagy L.G."/>
            <person name="Martin F."/>
            <person name="Kauserud H."/>
        </authorList>
    </citation>
    <scope>NUCLEOTIDE SEQUENCE</scope>
    <source>
        <strain evidence="2">CBHHK188m</strain>
    </source>
</reference>
<dbReference type="AlphaFoldDB" id="A0AAD7H858"/>
<proteinExistence type="predicted"/>
<dbReference type="PANTHER" id="PTHR33096:SF1">
    <property type="entry name" value="CXC1-LIKE CYSTEINE CLUSTER ASSOCIATED WITH KDZ TRANSPOSASES DOMAIN-CONTAINING PROTEIN"/>
    <property type="match status" value="1"/>
</dbReference>
<protein>
    <recommendedName>
        <fullName evidence="4">CxC2-like cysteine cluster KDZ transposase-associated domain-containing protein</fullName>
    </recommendedName>
</protein>
<dbReference type="InterPro" id="IPR040521">
    <property type="entry name" value="KDZ"/>
</dbReference>